<evidence type="ECO:0000313" key="8">
    <source>
        <dbReference type="EMBL" id="ARJ57451.1"/>
    </source>
</evidence>
<proteinExistence type="inferred from homology"/>
<dbReference type="SUPFAM" id="SSF51430">
    <property type="entry name" value="NAD(P)-linked oxidoreductase"/>
    <property type="match status" value="1"/>
</dbReference>
<dbReference type="PROSITE" id="PS00798">
    <property type="entry name" value="ALDOKETO_REDUCTASE_1"/>
    <property type="match status" value="1"/>
</dbReference>
<evidence type="ECO:0000256" key="2">
    <source>
        <dbReference type="ARBA" id="ARBA00022857"/>
    </source>
</evidence>
<gene>
    <name evidence="8" type="ORF">CCUN_1890</name>
</gene>
<organism evidence="8 9">
    <name type="scientific">Campylobacter cuniculorum DSM 23162 = LMG 24588</name>
    <dbReference type="NCBI Taxonomy" id="1121267"/>
    <lineage>
        <taxon>Bacteria</taxon>
        <taxon>Pseudomonadati</taxon>
        <taxon>Campylobacterota</taxon>
        <taxon>Epsilonproteobacteria</taxon>
        <taxon>Campylobacterales</taxon>
        <taxon>Campylobacteraceae</taxon>
        <taxon>Campylobacter</taxon>
    </lineage>
</organism>
<dbReference type="FunFam" id="3.20.20.100:FF:000015">
    <property type="entry name" value="Oxidoreductase, aldo/keto reductase family"/>
    <property type="match status" value="1"/>
</dbReference>
<feature type="domain" description="NADP-dependent oxidoreductase" evidence="7">
    <location>
        <begin position="21"/>
        <end position="256"/>
    </location>
</feature>
<comment type="similarity">
    <text evidence="1">Belongs to the aldo/keto reductase family.</text>
</comment>
<dbReference type="InterPro" id="IPR020471">
    <property type="entry name" value="AKR"/>
</dbReference>
<dbReference type="InterPro" id="IPR036812">
    <property type="entry name" value="NAD(P)_OxRdtase_dom_sf"/>
</dbReference>
<dbReference type="STRING" id="1121267.CCUN_1890"/>
<dbReference type="InterPro" id="IPR018170">
    <property type="entry name" value="Aldo/ket_reductase_CS"/>
</dbReference>
<dbReference type="Proteomes" id="UP000192902">
    <property type="component" value="Chromosome"/>
</dbReference>
<dbReference type="CDD" id="cd19133">
    <property type="entry name" value="AKR_AKR5F1"/>
    <property type="match status" value="1"/>
</dbReference>
<dbReference type="AlphaFoldDB" id="A0A1W6BZB9"/>
<feature type="binding site" evidence="5">
    <location>
        <position position="106"/>
    </location>
    <ligand>
        <name>substrate</name>
    </ligand>
</feature>
<evidence type="ECO:0000256" key="3">
    <source>
        <dbReference type="ARBA" id="ARBA00023002"/>
    </source>
</evidence>
<dbReference type="RefSeq" id="WP_027304896.1">
    <property type="nucleotide sequence ID" value="NZ_CP020867.1"/>
</dbReference>
<dbReference type="PROSITE" id="PS00062">
    <property type="entry name" value="ALDOKETO_REDUCTASE_2"/>
    <property type="match status" value="1"/>
</dbReference>
<dbReference type="PRINTS" id="PR00069">
    <property type="entry name" value="ALDKETRDTASE"/>
</dbReference>
<dbReference type="PANTHER" id="PTHR43827">
    <property type="entry name" value="2,5-DIKETO-D-GLUCONIC ACID REDUCTASE"/>
    <property type="match status" value="1"/>
</dbReference>
<accession>A0A1W6BZB9</accession>
<evidence type="ECO:0000256" key="5">
    <source>
        <dbReference type="PIRSR" id="PIRSR000097-2"/>
    </source>
</evidence>
<reference evidence="8 9" key="1">
    <citation type="submission" date="2017-04" db="EMBL/GenBank/DDBJ databases">
        <title>Complete genome sequence of the Campylobacter cuniculorum type strain LMG24588.</title>
        <authorList>
            <person name="Miller W.G."/>
            <person name="Yee E."/>
            <person name="Revez J."/>
            <person name="Bono J.L."/>
            <person name="Rossi M."/>
        </authorList>
    </citation>
    <scope>NUCLEOTIDE SEQUENCE [LARGE SCALE GENOMIC DNA]</scope>
    <source>
        <strain evidence="8 9">LMG 24588</strain>
    </source>
</reference>
<dbReference type="GO" id="GO:0016616">
    <property type="term" value="F:oxidoreductase activity, acting on the CH-OH group of donors, NAD or NADP as acceptor"/>
    <property type="evidence" value="ECO:0007669"/>
    <property type="project" value="UniProtKB-ARBA"/>
</dbReference>
<evidence type="ECO:0000313" key="9">
    <source>
        <dbReference type="Proteomes" id="UP000192902"/>
    </source>
</evidence>
<dbReference type="PANTHER" id="PTHR43827:SF3">
    <property type="entry name" value="NADP-DEPENDENT OXIDOREDUCTASE DOMAIN-CONTAINING PROTEIN"/>
    <property type="match status" value="1"/>
</dbReference>
<dbReference type="PIRSF" id="PIRSF000097">
    <property type="entry name" value="AKR"/>
    <property type="match status" value="1"/>
</dbReference>
<dbReference type="OrthoDB" id="5328358at2"/>
<dbReference type="PROSITE" id="PS00063">
    <property type="entry name" value="ALDOKETO_REDUCTASE_3"/>
    <property type="match status" value="1"/>
</dbReference>
<dbReference type="EMBL" id="CP020867">
    <property type="protein sequence ID" value="ARJ57451.1"/>
    <property type="molecule type" value="Genomic_DNA"/>
</dbReference>
<name>A0A1W6BZB9_9BACT</name>
<evidence type="ECO:0000256" key="1">
    <source>
        <dbReference type="ARBA" id="ARBA00007905"/>
    </source>
</evidence>
<evidence type="ECO:0000259" key="7">
    <source>
        <dbReference type="Pfam" id="PF00248"/>
    </source>
</evidence>
<feature type="site" description="Lowers pKa of active site Tyr" evidence="6">
    <location>
        <position position="73"/>
    </location>
</feature>
<evidence type="ECO:0000256" key="4">
    <source>
        <dbReference type="PIRSR" id="PIRSR000097-1"/>
    </source>
</evidence>
<dbReference type="KEGG" id="ccun:CCUN_1890"/>
<dbReference type="Gene3D" id="3.20.20.100">
    <property type="entry name" value="NADP-dependent oxidoreductase domain"/>
    <property type="match status" value="1"/>
</dbReference>
<protein>
    <submittedName>
        <fullName evidence="8">Aldo/keto reductase</fullName>
    </submittedName>
</protein>
<dbReference type="Pfam" id="PF00248">
    <property type="entry name" value="Aldo_ket_red"/>
    <property type="match status" value="1"/>
</dbReference>
<keyword evidence="3" id="KW-0560">Oxidoreductase</keyword>
<evidence type="ECO:0000256" key="6">
    <source>
        <dbReference type="PIRSR" id="PIRSR000097-3"/>
    </source>
</evidence>
<dbReference type="InterPro" id="IPR023210">
    <property type="entry name" value="NADP_OxRdtase_dom"/>
</dbReference>
<keyword evidence="2" id="KW-0521">NADP</keyword>
<dbReference type="eggNOG" id="COG0656">
    <property type="taxonomic scope" value="Bacteria"/>
</dbReference>
<feature type="active site" description="Proton donor" evidence="4">
    <location>
        <position position="48"/>
    </location>
</feature>
<sequence>MQFITLNNGVKMPILGYGVFQIPPKDTQKCVEDALSVGYRSIDTAQAYFNESEVGAALKSSGIKREELFITTKLWINNADENKALKALDESLKKLGLDYVDLFLIHQPFNDIYAAYRAMSKLYKEGRIKAIGVSNFYPDRLVDFCLNNAITPAVNQVECHPFFARFEAQKLMQEYKVATQSWASFAEGKNDIFKNTLLMQIASKYNKSVAQVILRWLIQRNIIVIPKTTSKERMKENFAVFDFVLSEQDMQSIATLDTQKSLFINHSDPNIVKWLCEVHKDSFKS</sequence>